<accession>A0A8B8AD49</accession>
<proteinExistence type="inferred from homology"/>
<name>A0A8B8AD49_CRAVI</name>
<evidence type="ECO:0000256" key="3">
    <source>
        <dbReference type="SAM" id="SignalP"/>
    </source>
</evidence>
<dbReference type="Gene3D" id="3.40.80.10">
    <property type="entry name" value="Peptidoglycan recognition protein-like"/>
    <property type="match status" value="1"/>
</dbReference>
<dbReference type="InterPro" id="IPR015510">
    <property type="entry name" value="PGRP"/>
</dbReference>
<keyword evidence="3" id="KW-0732">Signal</keyword>
<keyword evidence="6" id="KW-1185">Reference proteome</keyword>
<dbReference type="Pfam" id="PF01510">
    <property type="entry name" value="Amidase_2"/>
    <property type="match status" value="1"/>
</dbReference>
<organism evidence="6 7">
    <name type="scientific">Crassostrea virginica</name>
    <name type="common">Eastern oyster</name>
    <dbReference type="NCBI Taxonomy" id="6565"/>
    <lineage>
        <taxon>Eukaryota</taxon>
        <taxon>Metazoa</taxon>
        <taxon>Spiralia</taxon>
        <taxon>Lophotrochozoa</taxon>
        <taxon>Mollusca</taxon>
        <taxon>Bivalvia</taxon>
        <taxon>Autobranchia</taxon>
        <taxon>Pteriomorphia</taxon>
        <taxon>Ostreida</taxon>
        <taxon>Ostreoidea</taxon>
        <taxon>Ostreidae</taxon>
        <taxon>Crassostrea</taxon>
    </lineage>
</organism>
<dbReference type="KEGG" id="cvn:111101087"/>
<evidence type="ECO:0000313" key="7">
    <source>
        <dbReference type="RefSeq" id="XP_022289085.1"/>
    </source>
</evidence>
<protein>
    <submittedName>
        <fullName evidence="7">Peptidoglycan-recognition protein SC2-like</fullName>
    </submittedName>
</protein>
<dbReference type="CDD" id="cd06583">
    <property type="entry name" value="PGRP"/>
    <property type="match status" value="1"/>
</dbReference>
<feature type="domain" description="Peptidoglycan recognition protein family" evidence="5">
    <location>
        <begin position="70"/>
        <end position="212"/>
    </location>
</feature>
<gene>
    <name evidence="7" type="primary">LOC111101087</name>
</gene>
<evidence type="ECO:0000259" key="5">
    <source>
        <dbReference type="SMART" id="SM00701"/>
    </source>
</evidence>
<keyword evidence="2" id="KW-0391">Immunity</keyword>
<feature type="signal peptide" evidence="3">
    <location>
        <begin position="1"/>
        <end position="17"/>
    </location>
</feature>
<comment type="similarity">
    <text evidence="1">Belongs to the N-acetylmuramoyl-L-alanine amidase 2 family.</text>
</comment>
<feature type="domain" description="N-acetylmuramoyl-L-alanine amidase" evidence="4">
    <location>
        <begin position="80"/>
        <end position="218"/>
    </location>
</feature>
<evidence type="ECO:0000259" key="4">
    <source>
        <dbReference type="SMART" id="SM00644"/>
    </source>
</evidence>
<dbReference type="GO" id="GO:0002376">
    <property type="term" value="P:immune system process"/>
    <property type="evidence" value="ECO:0007669"/>
    <property type="project" value="UniProtKB-KW"/>
</dbReference>
<dbReference type="InterPro" id="IPR002502">
    <property type="entry name" value="Amidase_domain"/>
</dbReference>
<dbReference type="GeneID" id="111101087"/>
<dbReference type="SMART" id="SM00644">
    <property type="entry name" value="Ami_2"/>
    <property type="match status" value="1"/>
</dbReference>
<evidence type="ECO:0000256" key="2">
    <source>
        <dbReference type="ARBA" id="ARBA00022859"/>
    </source>
</evidence>
<dbReference type="OrthoDB" id="10001926at2759"/>
<dbReference type="RefSeq" id="XP_022289085.1">
    <property type="nucleotide sequence ID" value="XM_022433377.1"/>
</dbReference>
<dbReference type="SMART" id="SM00701">
    <property type="entry name" value="PGRP"/>
    <property type="match status" value="1"/>
</dbReference>
<dbReference type="PANTHER" id="PTHR11022">
    <property type="entry name" value="PEPTIDOGLYCAN RECOGNITION PROTEIN"/>
    <property type="match status" value="1"/>
</dbReference>
<dbReference type="GO" id="GO:0009253">
    <property type="term" value="P:peptidoglycan catabolic process"/>
    <property type="evidence" value="ECO:0007669"/>
    <property type="project" value="InterPro"/>
</dbReference>
<evidence type="ECO:0000313" key="6">
    <source>
        <dbReference type="Proteomes" id="UP000694844"/>
    </source>
</evidence>
<dbReference type="PANTHER" id="PTHR11022:SF41">
    <property type="entry name" value="PEPTIDOGLYCAN-RECOGNITION PROTEIN LC-RELATED"/>
    <property type="match status" value="1"/>
</dbReference>
<evidence type="ECO:0000256" key="1">
    <source>
        <dbReference type="ARBA" id="ARBA00007553"/>
    </source>
</evidence>
<dbReference type="GO" id="GO:0008270">
    <property type="term" value="F:zinc ion binding"/>
    <property type="evidence" value="ECO:0007669"/>
    <property type="project" value="InterPro"/>
</dbReference>
<reference evidence="7" key="1">
    <citation type="submission" date="2025-08" db="UniProtKB">
        <authorList>
            <consortium name="RefSeq"/>
        </authorList>
    </citation>
    <scope>IDENTIFICATION</scope>
    <source>
        <tissue evidence="7">Whole sample</tissue>
    </source>
</reference>
<dbReference type="Proteomes" id="UP000694844">
    <property type="component" value="Chromosome 6"/>
</dbReference>
<dbReference type="GO" id="GO:0008745">
    <property type="term" value="F:N-acetylmuramoyl-L-alanine amidase activity"/>
    <property type="evidence" value="ECO:0007669"/>
    <property type="project" value="InterPro"/>
</dbReference>
<dbReference type="InterPro" id="IPR006619">
    <property type="entry name" value="PGRP_domain_met/bac"/>
</dbReference>
<dbReference type="SUPFAM" id="SSF55846">
    <property type="entry name" value="N-acetylmuramoyl-L-alanine amidase-like"/>
    <property type="match status" value="1"/>
</dbReference>
<sequence length="236" mass="25757">MWRVLVYLACLVLPVLGSDAPCLNIGGTCQDDHLHCSGAYQSGLCSGATHRRCCTSHSSSGTDSGMCSNVKVYSRASWGARAPKSVTTMHTPASLFFVHHTEGNFCHDFTSCATQLRGIQNYHMDTRGWSDIGYSFLVGEDGAVYEGRGWHHVGAHTQGYNSRGFAASVMGSFMHRKPNDAALNAIKNLIQCGVSHGYITSTYSLYGHRDVGSTNCPGDALYQEIRTWPHYSTHKP</sequence>
<dbReference type="FunFam" id="3.40.80.10:FF:000001">
    <property type="entry name" value="Peptidoglycan recognition protein 1"/>
    <property type="match status" value="1"/>
</dbReference>
<dbReference type="AlphaFoldDB" id="A0A8B8AD49"/>
<feature type="chain" id="PRO_5034612355" evidence="3">
    <location>
        <begin position="18"/>
        <end position="236"/>
    </location>
</feature>
<dbReference type="InterPro" id="IPR036505">
    <property type="entry name" value="Amidase/PGRP_sf"/>
</dbReference>